<dbReference type="Proteomes" id="UP000309673">
    <property type="component" value="Unassembled WGS sequence"/>
</dbReference>
<reference evidence="1 2" key="1">
    <citation type="submission" date="2019-04" db="EMBL/GenBank/DDBJ databases">
        <title>Cohnella sp. nov., isolated from soil.</title>
        <authorList>
            <person name="Kim W."/>
        </authorList>
    </citation>
    <scope>NUCLEOTIDE SEQUENCE [LARGE SCALE GENOMIC DNA]</scope>
    <source>
        <strain evidence="1 2">CAU 1483</strain>
    </source>
</reference>
<accession>A0A4U0FD54</accession>
<dbReference type="AlphaFoldDB" id="A0A4U0FD54"/>
<evidence type="ECO:0000313" key="1">
    <source>
        <dbReference type="EMBL" id="TJY42677.1"/>
    </source>
</evidence>
<dbReference type="EMBL" id="SUPK01000003">
    <property type="protein sequence ID" value="TJY42677.1"/>
    <property type="molecule type" value="Genomic_DNA"/>
</dbReference>
<name>A0A4U0FD54_9BACL</name>
<proteinExistence type="predicted"/>
<keyword evidence="2" id="KW-1185">Reference proteome</keyword>
<evidence type="ECO:0000313" key="2">
    <source>
        <dbReference type="Proteomes" id="UP000309673"/>
    </source>
</evidence>
<sequence>MAVSSEEQYKSILGKLLREGEEFPDNVTYEQLRSFTEEERYTVSFDNNMQMIDMLHAMDVVLQPLAARNWTVTYSLSTLGDFVCSDDPVSLHWLTNKESGIFNSPGHGLRDTEVSVPLSSRVMLLGQFEAFMPRKFELSRRLDLAWLNTCTTRGTRFIYSSKENFVWYSREKRISDVADFKRLITEDRKHAKAK</sequence>
<dbReference type="RefSeq" id="WP_136777096.1">
    <property type="nucleotide sequence ID" value="NZ_SUPK01000003.1"/>
</dbReference>
<protein>
    <submittedName>
        <fullName evidence="1">Uncharacterized protein</fullName>
    </submittedName>
</protein>
<organism evidence="1 2">
    <name type="scientific">Cohnella pontilimi</name>
    <dbReference type="NCBI Taxonomy" id="2564100"/>
    <lineage>
        <taxon>Bacteria</taxon>
        <taxon>Bacillati</taxon>
        <taxon>Bacillota</taxon>
        <taxon>Bacilli</taxon>
        <taxon>Bacillales</taxon>
        <taxon>Paenibacillaceae</taxon>
        <taxon>Cohnella</taxon>
    </lineage>
</organism>
<comment type="caution">
    <text evidence="1">The sequence shown here is derived from an EMBL/GenBank/DDBJ whole genome shotgun (WGS) entry which is preliminary data.</text>
</comment>
<dbReference type="OrthoDB" id="9148269at2"/>
<gene>
    <name evidence="1" type="ORF">E5161_07450</name>
</gene>